<keyword evidence="5" id="KW-1185">Reference proteome</keyword>
<evidence type="ECO:0000256" key="3">
    <source>
        <dbReference type="ARBA" id="ARBA00022801"/>
    </source>
</evidence>
<dbReference type="InterPro" id="IPR007346">
    <property type="entry name" value="Endonuclease-I"/>
</dbReference>
<evidence type="ECO:0008006" key="6">
    <source>
        <dbReference type="Google" id="ProtNLM"/>
    </source>
</evidence>
<dbReference type="Proteomes" id="UP000443582">
    <property type="component" value="Unassembled WGS sequence"/>
</dbReference>
<comment type="similarity">
    <text evidence="1">Belongs to the EndA/NucM nuclease family.</text>
</comment>
<comment type="caution">
    <text evidence="4">The sequence shown here is derived from an EMBL/GenBank/DDBJ whole genome shotgun (WGS) entry which is preliminary data.</text>
</comment>
<accession>A0ABY0IE74</accession>
<dbReference type="SUPFAM" id="SSF54060">
    <property type="entry name" value="His-Me finger endonucleases"/>
    <property type="match status" value="1"/>
</dbReference>
<keyword evidence="2" id="KW-0540">Nuclease</keyword>
<evidence type="ECO:0000256" key="2">
    <source>
        <dbReference type="ARBA" id="ARBA00022722"/>
    </source>
</evidence>
<name>A0ABY0IE74_9BACT</name>
<evidence type="ECO:0000313" key="4">
    <source>
        <dbReference type="EMBL" id="RZF20922.1"/>
    </source>
</evidence>
<reference evidence="5" key="1">
    <citation type="journal article" date="2019" name="Int. J. Syst. Evol. Microbiol.">
        <title>Halobacteriovorax valvorus sp. nov., a novel prokaryotic predator isolated from coastal seawater of China.</title>
        <authorList>
            <person name="Chen M.-X."/>
        </authorList>
    </citation>
    <scope>NUCLEOTIDE SEQUENCE [LARGE SCALE GENOMIC DNA]</scope>
    <source>
        <strain evidence="5">BL9</strain>
    </source>
</reference>
<dbReference type="RefSeq" id="WP_115363210.1">
    <property type="nucleotide sequence ID" value="NZ_QDKL01000003.1"/>
</dbReference>
<dbReference type="PANTHER" id="PTHR33607:SF2">
    <property type="entry name" value="ENDONUCLEASE-1"/>
    <property type="match status" value="1"/>
</dbReference>
<keyword evidence="3" id="KW-0378">Hydrolase</keyword>
<organism evidence="4 5">
    <name type="scientific">Halobacteriovorax vibrionivorans</name>
    <dbReference type="NCBI Taxonomy" id="2152716"/>
    <lineage>
        <taxon>Bacteria</taxon>
        <taxon>Pseudomonadati</taxon>
        <taxon>Bdellovibrionota</taxon>
        <taxon>Bacteriovoracia</taxon>
        <taxon>Bacteriovoracales</taxon>
        <taxon>Halobacteriovoraceae</taxon>
        <taxon>Halobacteriovorax</taxon>
    </lineage>
</organism>
<sequence>MRRFITLISLFILSTSILAGEITPLGPERSLELRQKLIVLMKKNKKTLYYKEARLHLFNEIYAYYKEGSENNFIRDIYCEVEYQNNVDIFMDNDDLPDGNVLNTEHTWPKSRFFDYGPQVPHHQNTYDEMVSDMHHLYPTDSLVNQKRGDHFFGEVDQENKGQLCEASKMGQNSKYPQVQFFEPPDEVKGDIARGLFYFAVMYELPIDDREEEFLRAWDKLDPVSSFEKFRNEMVEKYQGNRNPFIDYPELIKLIPNL</sequence>
<evidence type="ECO:0000256" key="1">
    <source>
        <dbReference type="ARBA" id="ARBA00006429"/>
    </source>
</evidence>
<evidence type="ECO:0000313" key="5">
    <source>
        <dbReference type="Proteomes" id="UP000443582"/>
    </source>
</evidence>
<dbReference type="EMBL" id="QDKL01000003">
    <property type="protein sequence ID" value="RZF20922.1"/>
    <property type="molecule type" value="Genomic_DNA"/>
</dbReference>
<gene>
    <name evidence="4" type="ORF">DAY19_13130</name>
</gene>
<dbReference type="Pfam" id="PF04231">
    <property type="entry name" value="Endonuclease_1"/>
    <property type="match status" value="1"/>
</dbReference>
<dbReference type="PANTHER" id="PTHR33607">
    <property type="entry name" value="ENDONUCLEASE-1"/>
    <property type="match status" value="1"/>
</dbReference>
<dbReference type="InterPro" id="IPR044925">
    <property type="entry name" value="His-Me_finger_sf"/>
</dbReference>
<proteinExistence type="inferred from homology"/>
<protein>
    <recommendedName>
        <fullName evidence="6">Nuclease</fullName>
    </recommendedName>
</protein>